<evidence type="ECO:0000313" key="3">
    <source>
        <dbReference type="Proteomes" id="UP000299102"/>
    </source>
</evidence>
<dbReference type="AlphaFoldDB" id="A0A4C1WCY1"/>
<organism evidence="2 3">
    <name type="scientific">Eumeta variegata</name>
    <name type="common">Bagworm moth</name>
    <name type="synonym">Eumeta japonica</name>
    <dbReference type="NCBI Taxonomy" id="151549"/>
    <lineage>
        <taxon>Eukaryota</taxon>
        <taxon>Metazoa</taxon>
        <taxon>Ecdysozoa</taxon>
        <taxon>Arthropoda</taxon>
        <taxon>Hexapoda</taxon>
        <taxon>Insecta</taxon>
        <taxon>Pterygota</taxon>
        <taxon>Neoptera</taxon>
        <taxon>Endopterygota</taxon>
        <taxon>Lepidoptera</taxon>
        <taxon>Glossata</taxon>
        <taxon>Ditrysia</taxon>
        <taxon>Tineoidea</taxon>
        <taxon>Psychidae</taxon>
        <taxon>Oiketicinae</taxon>
        <taxon>Eumeta</taxon>
    </lineage>
</organism>
<name>A0A4C1WCY1_EUMVA</name>
<evidence type="ECO:0000256" key="1">
    <source>
        <dbReference type="SAM" id="MobiDB-lite"/>
    </source>
</evidence>
<sequence length="82" mass="8959">MISRSHKEDRMSICRTSDQHSLMQSSPGVLQNSLPADYILLSVALGESAGGPLPLPSTRFLSIRYAIPSQEADKALVTTLRF</sequence>
<dbReference type="Proteomes" id="UP000299102">
    <property type="component" value="Unassembled WGS sequence"/>
</dbReference>
<protein>
    <submittedName>
        <fullName evidence="2">Uncharacterized protein</fullName>
    </submittedName>
</protein>
<evidence type="ECO:0000313" key="2">
    <source>
        <dbReference type="EMBL" id="GBP48941.1"/>
    </source>
</evidence>
<dbReference type="EMBL" id="BGZK01000534">
    <property type="protein sequence ID" value="GBP48941.1"/>
    <property type="molecule type" value="Genomic_DNA"/>
</dbReference>
<feature type="compositionally biased region" description="Basic and acidic residues" evidence="1">
    <location>
        <begin position="1"/>
        <end position="12"/>
    </location>
</feature>
<comment type="caution">
    <text evidence="2">The sequence shown here is derived from an EMBL/GenBank/DDBJ whole genome shotgun (WGS) entry which is preliminary data.</text>
</comment>
<keyword evidence="3" id="KW-1185">Reference proteome</keyword>
<accession>A0A4C1WCY1</accession>
<proteinExistence type="predicted"/>
<feature type="compositionally biased region" description="Polar residues" evidence="1">
    <location>
        <begin position="14"/>
        <end position="26"/>
    </location>
</feature>
<reference evidence="2 3" key="1">
    <citation type="journal article" date="2019" name="Commun. Biol.">
        <title>The bagworm genome reveals a unique fibroin gene that provides high tensile strength.</title>
        <authorList>
            <person name="Kono N."/>
            <person name="Nakamura H."/>
            <person name="Ohtoshi R."/>
            <person name="Tomita M."/>
            <person name="Numata K."/>
            <person name="Arakawa K."/>
        </authorList>
    </citation>
    <scope>NUCLEOTIDE SEQUENCE [LARGE SCALE GENOMIC DNA]</scope>
</reference>
<gene>
    <name evidence="2" type="ORF">EVAR_32275_1</name>
</gene>
<feature type="region of interest" description="Disordered" evidence="1">
    <location>
        <begin position="1"/>
        <end position="26"/>
    </location>
</feature>